<evidence type="ECO:0000313" key="2">
    <source>
        <dbReference type="EMBL" id="KAG6512613.1"/>
    </source>
</evidence>
<dbReference type="Proteomes" id="UP000734854">
    <property type="component" value="Unassembled WGS sequence"/>
</dbReference>
<evidence type="ECO:0000256" key="1">
    <source>
        <dbReference type="SAM" id="Phobius"/>
    </source>
</evidence>
<feature type="transmembrane region" description="Helical" evidence="1">
    <location>
        <begin position="71"/>
        <end position="92"/>
    </location>
</feature>
<dbReference type="AlphaFoldDB" id="A0A8J5GRD9"/>
<feature type="transmembrane region" description="Helical" evidence="1">
    <location>
        <begin position="112"/>
        <end position="133"/>
    </location>
</feature>
<dbReference type="InterPro" id="IPR006747">
    <property type="entry name" value="DUF599"/>
</dbReference>
<protein>
    <recommendedName>
        <fullName evidence="4">DUF599 domain-containing protein</fullName>
    </recommendedName>
</protein>
<comment type="caution">
    <text evidence="2">The sequence shown here is derived from an EMBL/GenBank/DDBJ whole genome shotgun (WGS) entry which is preliminary data.</text>
</comment>
<dbReference type="PANTHER" id="PTHR31168:SF19">
    <property type="entry name" value="OS01G0683700 PROTEIN"/>
    <property type="match status" value="1"/>
</dbReference>
<proteinExistence type="predicted"/>
<gene>
    <name evidence="2" type="ORF">ZIOFF_030738</name>
</gene>
<sequence length="243" mass="26713">MEERYLDLVLVPLGLLLQAAYNICLLYTVKNHPDRTVIGLDRMVRQHWVKTMMQAPVTNGVLALQTVRNSIMASTVLATTAISLATAVSAFLRDSSSSSSFSPFVYGNTSATAYSVKYLSISFCLFTAFLLLVQSIRYYSHAGFLLTHAATAAELEVEPAYVAWGLNRGTVFWSMGLRAFYLSSTLFLWIFGPIPMLASSVAICAALYFLDSTSAFTRKYHQSIIVKHSSLITPHSDASPIAV</sequence>
<dbReference type="EMBL" id="JACMSC010000008">
    <property type="protein sequence ID" value="KAG6512613.1"/>
    <property type="molecule type" value="Genomic_DNA"/>
</dbReference>
<dbReference type="PANTHER" id="PTHR31168">
    <property type="entry name" value="OS02G0292800 PROTEIN"/>
    <property type="match status" value="1"/>
</dbReference>
<keyword evidence="1" id="KW-0472">Membrane</keyword>
<dbReference type="Pfam" id="PF04654">
    <property type="entry name" value="DUF599"/>
    <property type="match status" value="1"/>
</dbReference>
<dbReference type="OrthoDB" id="761598at2759"/>
<name>A0A8J5GRD9_ZINOF</name>
<keyword evidence="1" id="KW-1133">Transmembrane helix</keyword>
<feature type="transmembrane region" description="Helical" evidence="1">
    <location>
        <begin position="186"/>
        <end position="210"/>
    </location>
</feature>
<accession>A0A8J5GRD9</accession>
<evidence type="ECO:0000313" key="3">
    <source>
        <dbReference type="Proteomes" id="UP000734854"/>
    </source>
</evidence>
<keyword evidence="3" id="KW-1185">Reference proteome</keyword>
<organism evidence="2 3">
    <name type="scientific">Zingiber officinale</name>
    <name type="common">Ginger</name>
    <name type="synonym">Amomum zingiber</name>
    <dbReference type="NCBI Taxonomy" id="94328"/>
    <lineage>
        <taxon>Eukaryota</taxon>
        <taxon>Viridiplantae</taxon>
        <taxon>Streptophyta</taxon>
        <taxon>Embryophyta</taxon>
        <taxon>Tracheophyta</taxon>
        <taxon>Spermatophyta</taxon>
        <taxon>Magnoliopsida</taxon>
        <taxon>Liliopsida</taxon>
        <taxon>Zingiberales</taxon>
        <taxon>Zingiberaceae</taxon>
        <taxon>Zingiber</taxon>
    </lineage>
</organism>
<reference evidence="2 3" key="1">
    <citation type="submission" date="2020-08" db="EMBL/GenBank/DDBJ databases">
        <title>Plant Genome Project.</title>
        <authorList>
            <person name="Zhang R.-G."/>
        </authorList>
    </citation>
    <scope>NUCLEOTIDE SEQUENCE [LARGE SCALE GENOMIC DNA]</scope>
    <source>
        <tissue evidence="2">Rhizome</tissue>
    </source>
</reference>
<feature type="transmembrane region" description="Helical" evidence="1">
    <location>
        <begin position="6"/>
        <end position="29"/>
    </location>
</feature>
<keyword evidence="1" id="KW-0812">Transmembrane</keyword>
<evidence type="ECO:0008006" key="4">
    <source>
        <dbReference type="Google" id="ProtNLM"/>
    </source>
</evidence>